<sequence>MVFDPLEALSVASVLDTRRTAGTTAATRDDPHWVALVIEGGGARGAYSGGMVAALEELGFSSSFDAVFGTSAGALNAAWFLTGRASEAMWTWWDPRVVKRVVDPSRLLTRGRAFDTAHLVDTVYRSIAPMDFHAIMHNPTSFHPIATALADGRAADLNALLTGPEQIRSALRASCALPLVGGPPVVVGNREFFDGGLAEPVPVASARHWGATHVLVLRTRSAAHAVVRGSRFSQAVEHLVVTGYLAARSPESIESWRGRKLRAIELERHMSCGSPAAVQVRPPEGAPLVSTVERRESVLRRSVEMGREAVRNYFARESVAL</sequence>
<evidence type="ECO:0000256" key="2">
    <source>
        <dbReference type="ARBA" id="ARBA00022963"/>
    </source>
</evidence>
<organism evidence="6 7">
    <name type="scientific">Hoyosella altamirensis</name>
    <dbReference type="NCBI Taxonomy" id="616997"/>
    <lineage>
        <taxon>Bacteria</taxon>
        <taxon>Bacillati</taxon>
        <taxon>Actinomycetota</taxon>
        <taxon>Actinomycetes</taxon>
        <taxon>Mycobacteriales</taxon>
        <taxon>Hoyosellaceae</taxon>
        <taxon>Hoyosella</taxon>
    </lineage>
</organism>
<evidence type="ECO:0000256" key="3">
    <source>
        <dbReference type="ARBA" id="ARBA00023098"/>
    </source>
</evidence>
<evidence type="ECO:0000313" key="7">
    <source>
        <dbReference type="Proteomes" id="UP000567922"/>
    </source>
</evidence>
<dbReference type="AlphaFoldDB" id="A0A839RLI0"/>
<proteinExistence type="predicted"/>
<feature type="active site" description="Nucleophile" evidence="4">
    <location>
        <position position="71"/>
    </location>
</feature>
<name>A0A839RLI0_9ACTN</name>
<keyword evidence="7" id="KW-1185">Reference proteome</keyword>
<dbReference type="Gene3D" id="3.40.1090.10">
    <property type="entry name" value="Cytosolic phospholipase A2 catalytic domain"/>
    <property type="match status" value="2"/>
</dbReference>
<dbReference type="PROSITE" id="PS51635">
    <property type="entry name" value="PNPLA"/>
    <property type="match status" value="1"/>
</dbReference>
<keyword evidence="1 4" id="KW-0378">Hydrolase</keyword>
<feature type="short sequence motif" description="GXSXG" evidence="4">
    <location>
        <begin position="69"/>
        <end position="73"/>
    </location>
</feature>
<evidence type="ECO:0000256" key="4">
    <source>
        <dbReference type="PROSITE-ProRule" id="PRU01161"/>
    </source>
</evidence>
<dbReference type="RefSeq" id="WP_064438990.1">
    <property type="nucleotide sequence ID" value="NZ_BDDI01000002.1"/>
</dbReference>
<keyword evidence="2 4" id="KW-0442">Lipid degradation</keyword>
<keyword evidence="3 4" id="KW-0443">Lipid metabolism</keyword>
<dbReference type="InterPro" id="IPR002641">
    <property type="entry name" value="PNPLA_dom"/>
</dbReference>
<dbReference type="Proteomes" id="UP000567922">
    <property type="component" value="Unassembled WGS sequence"/>
</dbReference>
<dbReference type="SUPFAM" id="SSF52151">
    <property type="entry name" value="FabD/lysophospholipase-like"/>
    <property type="match status" value="1"/>
</dbReference>
<evidence type="ECO:0000313" key="6">
    <source>
        <dbReference type="EMBL" id="MBB3037149.1"/>
    </source>
</evidence>
<protein>
    <submittedName>
        <fullName evidence="6">Putative patatin/cPLA2 family phospholipase</fullName>
    </submittedName>
</protein>
<feature type="short sequence motif" description="DGA/G" evidence="4">
    <location>
        <begin position="194"/>
        <end position="196"/>
    </location>
</feature>
<dbReference type="InterPro" id="IPR050301">
    <property type="entry name" value="NTE"/>
</dbReference>
<dbReference type="PANTHER" id="PTHR14226:SF64">
    <property type="entry name" value="PNPLA DOMAIN-CONTAINING PROTEIN"/>
    <property type="match status" value="1"/>
</dbReference>
<dbReference type="PANTHER" id="PTHR14226">
    <property type="entry name" value="NEUROPATHY TARGET ESTERASE/SWISS CHEESE D.MELANOGASTER"/>
    <property type="match status" value="1"/>
</dbReference>
<dbReference type="GO" id="GO:0016787">
    <property type="term" value="F:hydrolase activity"/>
    <property type="evidence" value="ECO:0007669"/>
    <property type="project" value="UniProtKB-UniRule"/>
</dbReference>
<dbReference type="GO" id="GO:0016042">
    <property type="term" value="P:lipid catabolic process"/>
    <property type="evidence" value="ECO:0007669"/>
    <property type="project" value="UniProtKB-UniRule"/>
</dbReference>
<comment type="caution">
    <text evidence="6">The sequence shown here is derived from an EMBL/GenBank/DDBJ whole genome shotgun (WGS) entry which is preliminary data.</text>
</comment>
<evidence type="ECO:0000259" key="5">
    <source>
        <dbReference type="PROSITE" id="PS51635"/>
    </source>
</evidence>
<feature type="active site" description="Proton acceptor" evidence="4">
    <location>
        <position position="194"/>
    </location>
</feature>
<dbReference type="EMBL" id="JACHWS010000001">
    <property type="protein sequence ID" value="MBB3037149.1"/>
    <property type="molecule type" value="Genomic_DNA"/>
</dbReference>
<gene>
    <name evidence="6" type="ORF">FHU29_001583</name>
</gene>
<dbReference type="Pfam" id="PF01734">
    <property type="entry name" value="Patatin"/>
    <property type="match status" value="1"/>
</dbReference>
<feature type="domain" description="PNPLA" evidence="5">
    <location>
        <begin position="36"/>
        <end position="207"/>
    </location>
</feature>
<feature type="short sequence motif" description="GXGXXG" evidence="4">
    <location>
        <begin position="40"/>
        <end position="45"/>
    </location>
</feature>
<evidence type="ECO:0000256" key="1">
    <source>
        <dbReference type="ARBA" id="ARBA00022801"/>
    </source>
</evidence>
<accession>A0A839RLI0</accession>
<reference evidence="6 7" key="1">
    <citation type="submission" date="2020-08" db="EMBL/GenBank/DDBJ databases">
        <title>Sequencing the genomes of 1000 actinobacteria strains.</title>
        <authorList>
            <person name="Klenk H.-P."/>
        </authorList>
    </citation>
    <scope>NUCLEOTIDE SEQUENCE [LARGE SCALE GENOMIC DNA]</scope>
    <source>
        <strain evidence="6 7">DSM 45258</strain>
    </source>
</reference>
<dbReference type="InterPro" id="IPR016035">
    <property type="entry name" value="Acyl_Trfase/lysoPLipase"/>
</dbReference>